<dbReference type="Proteomes" id="UP000053593">
    <property type="component" value="Unassembled WGS sequence"/>
</dbReference>
<dbReference type="EMBL" id="KN834784">
    <property type="protein sequence ID" value="KIK58589.1"/>
    <property type="molecule type" value="Genomic_DNA"/>
</dbReference>
<dbReference type="OrthoDB" id="3141838at2759"/>
<proteinExistence type="predicted"/>
<reference evidence="1 2" key="1">
    <citation type="submission" date="2014-04" db="EMBL/GenBank/DDBJ databases">
        <title>Evolutionary Origins and Diversification of the Mycorrhizal Mutualists.</title>
        <authorList>
            <consortium name="DOE Joint Genome Institute"/>
            <consortium name="Mycorrhizal Genomics Consortium"/>
            <person name="Kohler A."/>
            <person name="Kuo A."/>
            <person name="Nagy L.G."/>
            <person name="Floudas D."/>
            <person name="Copeland A."/>
            <person name="Barry K.W."/>
            <person name="Cichocki N."/>
            <person name="Veneault-Fourrey C."/>
            <person name="LaButti K."/>
            <person name="Lindquist E.A."/>
            <person name="Lipzen A."/>
            <person name="Lundell T."/>
            <person name="Morin E."/>
            <person name="Murat C."/>
            <person name="Riley R."/>
            <person name="Ohm R."/>
            <person name="Sun H."/>
            <person name="Tunlid A."/>
            <person name="Henrissat B."/>
            <person name="Grigoriev I.V."/>
            <person name="Hibbett D.S."/>
            <person name="Martin F."/>
        </authorList>
    </citation>
    <scope>NUCLEOTIDE SEQUENCE [LARGE SCALE GENOMIC DNA]</scope>
    <source>
        <strain evidence="1 2">FD-317 M1</strain>
    </source>
</reference>
<protein>
    <submittedName>
        <fullName evidence="1">Uncharacterized protein</fullName>
    </submittedName>
</protein>
<accession>A0A0D0C7Z4</accession>
<name>A0A0D0C7Z4_9AGAR</name>
<dbReference type="HOGENOM" id="CLU_106371_0_0_1"/>
<organism evidence="1 2">
    <name type="scientific">Collybiopsis luxurians FD-317 M1</name>
    <dbReference type="NCBI Taxonomy" id="944289"/>
    <lineage>
        <taxon>Eukaryota</taxon>
        <taxon>Fungi</taxon>
        <taxon>Dikarya</taxon>
        <taxon>Basidiomycota</taxon>
        <taxon>Agaricomycotina</taxon>
        <taxon>Agaricomycetes</taxon>
        <taxon>Agaricomycetidae</taxon>
        <taxon>Agaricales</taxon>
        <taxon>Marasmiineae</taxon>
        <taxon>Omphalotaceae</taxon>
        <taxon>Collybiopsis</taxon>
        <taxon>Collybiopsis luxurians</taxon>
    </lineage>
</organism>
<sequence length="224" mass="24753">MLVAVGSNAPWPGASHAAQFSAPVSQEPPLAPRNAVELSREMLFMVLEHFSTMVASEFSGLPIRLVAHGGACMLLHNGLHELANRKALYHSTRGENASRRTTTRDVDYIHRSFVAESTMRGIINAGERLQRCIRATARQFGLGADWMNSDADVALPMSTDPKTGLPFDPIYTESVKENNIQLYTVFTSSNRLLTIVNVTPFWAVALKLVRYAKWDPGDICLLLL</sequence>
<evidence type="ECO:0000313" key="1">
    <source>
        <dbReference type="EMBL" id="KIK58589.1"/>
    </source>
</evidence>
<gene>
    <name evidence="1" type="ORF">GYMLUDRAFT_170759</name>
</gene>
<evidence type="ECO:0000313" key="2">
    <source>
        <dbReference type="Proteomes" id="UP000053593"/>
    </source>
</evidence>
<keyword evidence="2" id="KW-1185">Reference proteome</keyword>
<dbReference type="AlphaFoldDB" id="A0A0D0C7Z4"/>